<reference evidence="2" key="1">
    <citation type="submission" date="2022-07" db="EMBL/GenBank/DDBJ databases">
        <title>Phylogenomic reconstructions and comparative analyses of Kickxellomycotina fungi.</title>
        <authorList>
            <person name="Reynolds N.K."/>
            <person name="Stajich J.E."/>
            <person name="Barry K."/>
            <person name="Grigoriev I.V."/>
            <person name="Crous P."/>
            <person name="Smith M.E."/>
        </authorList>
    </citation>
    <scope>NUCLEOTIDE SEQUENCE</scope>
    <source>
        <strain evidence="2">RSA 567</strain>
    </source>
</reference>
<dbReference type="EMBL" id="JANBQB010002509">
    <property type="protein sequence ID" value="KAJ1966729.1"/>
    <property type="molecule type" value="Genomic_DNA"/>
</dbReference>
<name>A0A9W8E7M4_9FUNG</name>
<dbReference type="AlphaFoldDB" id="A0A9W8E7M4"/>
<accession>A0A9W8E7M4</accession>
<comment type="caution">
    <text evidence="2">The sequence shown here is derived from an EMBL/GenBank/DDBJ whole genome shotgun (WGS) entry which is preliminary data.</text>
</comment>
<evidence type="ECO:0000313" key="3">
    <source>
        <dbReference type="Proteomes" id="UP001151582"/>
    </source>
</evidence>
<evidence type="ECO:0000256" key="1">
    <source>
        <dbReference type="SAM" id="MobiDB-lite"/>
    </source>
</evidence>
<feature type="compositionally biased region" description="Polar residues" evidence="1">
    <location>
        <begin position="7"/>
        <end position="16"/>
    </location>
</feature>
<protein>
    <submittedName>
        <fullName evidence="2">Uncharacterized protein</fullName>
    </submittedName>
</protein>
<evidence type="ECO:0000313" key="2">
    <source>
        <dbReference type="EMBL" id="KAJ1966729.1"/>
    </source>
</evidence>
<keyword evidence="3" id="KW-1185">Reference proteome</keyword>
<proteinExistence type="predicted"/>
<feature type="region of interest" description="Disordered" evidence="1">
    <location>
        <begin position="1"/>
        <end position="59"/>
    </location>
</feature>
<gene>
    <name evidence="2" type="ORF">H4R34_006475</name>
</gene>
<sequence length="59" mass="6555">MGPPSVSEANVPNPTLQKAEDKQSTVSDHMTPREKKEAILAQRGNETQKKFADAMHEIH</sequence>
<feature type="non-terminal residue" evidence="2">
    <location>
        <position position="59"/>
    </location>
</feature>
<feature type="compositionally biased region" description="Basic and acidic residues" evidence="1">
    <location>
        <begin position="46"/>
        <end position="59"/>
    </location>
</feature>
<organism evidence="2 3">
    <name type="scientific">Dimargaris verticillata</name>
    <dbReference type="NCBI Taxonomy" id="2761393"/>
    <lineage>
        <taxon>Eukaryota</taxon>
        <taxon>Fungi</taxon>
        <taxon>Fungi incertae sedis</taxon>
        <taxon>Zoopagomycota</taxon>
        <taxon>Kickxellomycotina</taxon>
        <taxon>Dimargaritomycetes</taxon>
        <taxon>Dimargaritales</taxon>
        <taxon>Dimargaritaceae</taxon>
        <taxon>Dimargaris</taxon>
    </lineage>
</organism>
<dbReference type="Proteomes" id="UP001151582">
    <property type="component" value="Unassembled WGS sequence"/>
</dbReference>